<evidence type="ECO:0000256" key="3">
    <source>
        <dbReference type="ARBA" id="ARBA00023125"/>
    </source>
</evidence>
<organism evidence="6 7">
    <name type="scientific">Pseudooceanicola nanhaiensis</name>
    <dbReference type="NCBI Taxonomy" id="375761"/>
    <lineage>
        <taxon>Bacteria</taxon>
        <taxon>Pseudomonadati</taxon>
        <taxon>Pseudomonadota</taxon>
        <taxon>Alphaproteobacteria</taxon>
        <taxon>Rhodobacterales</taxon>
        <taxon>Paracoccaceae</taxon>
        <taxon>Pseudooceanicola</taxon>
    </lineage>
</organism>
<dbReference type="AlphaFoldDB" id="A0A917SPE9"/>
<dbReference type="InterPro" id="IPR058163">
    <property type="entry name" value="LysR-type_TF_proteobact-type"/>
</dbReference>
<dbReference type="EMBL" id="BMLF01000001">
    <property type="protein sequence ID" value="GGL88790.1"/>
    <property type="molecule type" value="Genomic_DNA"/>
</dbReference>
<proteinExistence type="inferred from homology"/>
<dbReference type="InterPro" id="IPR036390">
    <property type="entry name" value="WH_DNA-bd_sf"/>
</dbReference>
<evidence type="ECO:0000259" key="5">
    <source>
        <dbReference type="PROSITE" id="PS50931"/>
    </source>
</evidence>
<evidence type="ECO:0000313" key="7">
    <source>
        <dbReference type="Proteomes" id="UP000649829"/>
    </source>
</evidence>
<dbReference type="Pfam" id="PF03466">
    <property type="entry name" value="LysR_substrate"/>
    <property type="match status" value="1"/>
</dbReference>
<dbReference type="PANTHER" id="PTHR30537">
    <property type="entry name" value="HTH-TYPE TRANSCRIPTIONAL REGULATOR"/>
    <property type="match status" value="1"/>
</dbReference>
<dbReference type="InterPro" id="IPR036388">
    <property type="entry name" value="WH-like_DNA-bd_sf"/>
</dbReference>
<comment type="caution">
    <text evidence="6">The sequence shown here is derived from an EMBL/GenBank/DDBJ whole genome shotgun (WGS) entry which is preliminary data.</text>
</comment>
<evidence type="ECO:0000256" key="2">
    <source>
        <dbReference type="ARBA" id="ARBA00023015"/>
    </source>
</evidence>
<protein>
    <submittedName>
        <fullName evidence="6">LysR family transcriptional regulator</fullName>
    </submittedName>
</protein>
<dbReference type="SUPFAM" id="SSF53850">
    <property type="entry name" value="Periplasmic binding protein-like II"/>
    <property type="match status" value="1"/>
</dbReference>
<dbReference type="Gene3D" id="3.40.190.290">
    <property type="match status" value="1"/>
</dbReference>
<gene>
    <name evidence="6" type="ORF">GCM10011534_08660</name>
</gene>
<dbReference type="PANTHER" id="PTHR30537:SF5">
    <property type="entry name" value="HTH-TYPE TRANSCRIPTIONAL ACTIVATOR TTDR-RELATED"/>
    <property type="match status" value="1"/>
</dbReference>
<dbReference type="Proteomes" id="UP000649829">
    <property type="component" value="Unassembled WGS sequence"/>
</dbReference>
<name>A0A917SPE9_9RHOB</name>
<evidence type="ECO:0000256" key="1">
    <source>
        <dbReference type="ARBA" id="ARBA00009437"/>
    </source>
</evidence>
<dbReference type="Pfam" id="PF00126">
    <property type="entry name" value="HTH_1"/>
    <property type="match status" value="1"/>
</dbReference>
<dbReference type="CDD" id="cd08422">
    <property type="entry name" value="PBP2_CrgA_like"/>
    <property type="match status" value="1"/>
</dbReference>
<keyword evidence="3" id="KW-0238">DNA-binding</keyword>
<evidence type="ECO:0000256" key="4">
    <source>
        <dbReference type="ARBA" id="ARBA00023163"/>
    </source>
</evidence>
<dbReference type="SUPFAM" id="SSF46785">
    <property type="entry name" value="Winged helix' DNA-binding domain"/>
    <property type="match status" value="1"/>
</dbReference>
<dbReference type="PROSITE" id="PS50931">
    <property type="entry name" value="HTH_LYSR"/>
    <property type="match status" value="1"/>
</dbReference>
<reference evidence="6" key="2">
    <citation type="submission" date="2020-09" db="EMBL/GenBank/DDBJ databases">
        <authorList>
            <person name="Sun Q."/>
            <person name="Zhou Y."/>
        </authorList>
    </citation>
    <scope>NUCLEOTIDE SEQUENCE</scope>
    <source>
        <strain evidence="6">CGMCC 1.6293</strain>
    </source>
</reference>
<accession>A0A917SPE9</accession>
<feature type="domain" description="HTH lysR-type" evidence="5">
    <location>
        <begin position="5"/>
        <end position="62"/>
    </location>
</feature>
<keyword evidence="2" id="KW-0805">Transcription regulation</keyword>
<keyword evidence="7" id="KW-1185">Reference proteome</keyword>
<comment type="similarity">
    <text evidence="1">Belongs to the LysR transcriptional regulatory family.</text>
</comment>
<dbReference type="FunFam" id="1.10.10.10:FF:000001">
    <property type="entry name" value="LysR family transcriptional regulator"/>
    <property type="match status" value="1"/>
</dbReference>
<dbReference type="Gene3D" id="1.10.10.10">
    <property type="entry name" value="Winged helix-like DNA-binding domain superfamily/Winged helix DNA-binding domain"/>
    <property type="match status" value="1"/>
</dbReference>
<dbReference type="RefSeq" id="WP_028285770.1">
    <property type="nucleotide sequence ID" value="NZ_BMLF01000001.1"/>
</dbReference>
<evidence type="ECO:0000313" key="6">
    <source>
        <dbReference type="EMBL" id="GGL88790.1"/>
    </source>
</evidence>
<keyword evidence="4" id="KW-0804">Transcription</keyword>
<dbReference type="GO" id="GO:0003677">
    <property type="term" value="F:DNA binding"/>
    <property type="evidence" value="ECO:0007669"/>
    <property type="project" value="UniProtKB-KW"/>
</dbReference>
<reference evidence="6" key="1">
    <citation type="journal article" date="2014" name="Int. J. Syst. Evol. Microbiol.">
        <title>Complete genome sequence of Corynebacterium casei LMG S-19264T (=DSM 44701T), isolated from a smear-ripened cheese.</title>
        <authorList>
            <consortium name="US DOE Joint Genome Institute (JGI-PGF)"/>
            <person name="Walter F."/>
            <person name="Albersmeier A."/>
            <person name="Kalinowski J."/>
            <person name="Ruckert C."/>
        </authorList>
    </citation>
    <scope>NUCLEOTIDE SEQUENCE</scope>
    <source>
        <strain evidence="6">CGMCC 1.6293</strain>
    </source>
</reference>
<dbReference type="InterPro" id="IPR005119">
    <property type="entry name" value="LysR_subst-bd"/>
</dbReference>
<dbReference type="InterPro" id="IPR000847">
    <property type="entry name" value="LysR_HTH_N"/>
</dbReference>
<sequence>MDNDFDLTALRVFHSVVRSGSFSAAARDLGAPRSTVAKKVADLESSLGVRLVERTTRSMRVTTEGEVLASRAERLLADASDLRRRLTDAGQAPRGHLRVGMPELFEQISMGPIAAHFRHRYPEITLELVTSRQPGDLIEAELDAIIAFGPLPESSLVARQLIKGSMTTVAAPGLPGLDAVRHPRDLDGMPLIDVPQHWIRQWAFVRGDEEEVLRITPVLTFGSMLTARDAAVAGGGVTKIPTILARPEIAAGRLVEVLPDWRGPAKDLFVVFPSARSVTTRLRAFLDVLREHVEAAAAARRQD</sequence>
<dbReference type="GO" id="GO:0003700">
    <property type="term" value="F:DNA-binding transcription factor activity"/>
    <property type="evidence" value="ECO:0007669"/>
    <property type="project" value="InterPro"/>
</dbReference>